<evidence type="ECO:0000256" key="1">
    <source>
        <dbReference type="SAM" id="MobiDB-lite"/>
    </source>
</evidence>
<protein>
    <submittedName>
        <fullName evidence="2">Uncharacterized protein</fullName>
    </submittedName>
</protein>
<accession>A0A5C2RXG4</accession>
<sequence length="103" mass="11907">MQTFGRQLERPEAQRAKLVRSRDRRNASPSTPTSVSCIAHRQTLREIQQEEMTRKQRIRTVILSSSPRTSLCSPRSVHLRLLEVVSHDIVRTQADTWCVGRRA</sequence>
<dbReference type="EMBL" id="ML122293">
    <property type="protein sequence ID" value="RPD55756.1"/>
    <property type="molecule type" value="Genomic_DNA"/>
</dbReference>
<reference evidence="2" key="1">
    <citation type="journal article" date="2018" name="Genome Biol. Evol.">
        <title>Genomics and development of Lentinus tigrinus, a white-rot wood-decaying mushroom with dimorphic fruiting bodies.</title>
        <authorList>
            <person name="Wu B."/>
            <person name="Xu Z."/>
            <person name="Knudson A."/>
            <person name="Carlson A."/>
            <person name="Chen N."/>
            <person name="Kovaka S."/>
            <person name="LaButti K."/>
            <person name="Lipzen A."/>
            <person name="Pennachio C."/>
            <person name="Riley R."/>
            <person name="Schakwitz W."/>
            <person name="Umezawa K."/>
            <person name="Ohm R.A."/>
            <person name="Grigoriev I.V."/>
            <person name="Nagy L.G."/>
            <person name="Gibbons J."/>
            <person name="Hibbett D."/>
        </authorList>
    </citation>
    <scope>NUCLEOTIDE SEQUENCE [LARGE SCALE GENOMIC DNA]</scope>
    <source>
        <strain evidence="2">ALCF2SS1-6</strain>
    </source>
</reference>
<keyword evidence="3" id="KW-1185">Reference proteome</keyword>
<name>A0A5C2RXG4_9APHY</name>
<proteinExistence type="predicted"/>
<dbReference type="Proteomes" id="UP000313359">
    <property type="component" value="Unassembled WGS sequence"/>
</dbReference>
<evidence type="ECO:0000313" key="2">
    <source>
        <dbReference type="EMBL" id="RPD55756.1"/>
    </source>
</evidence>
<organism evidence="2 3">
    <name type="scientific">Lentinus tigrinus ALCF2SS1-6</name>
    <dbReference type="NCBI Taxonomy" id="1328759"/>
    <lineage>
        <taxon>Eukaryota</taxon>
        <taxon>Fungi</taxon>
        <taxon>Dikarya</taxon>
        <taxon>Basidiomycota</taxon>
        <taxon>Agaricomycotina</taxon>
        <taxon>Agaricomycetes</taxon>
        <taxon>Polyporales</taxon>
        <taxon>Polyporaceae</taxon>
        <taxon>Lentinus</taxon>
    </lineage>
</organism>
<feature type="compositionally biased region" description="Basic and acidic residues" evidence="1">
    <location>
        <begin position="7"/>
        <end position="26"/>
    </location>
</feature>
<feature type="region of interest" description="Disordered" evidence="1">
    <location>
        <begin position="1"/>
        <end position="36"/>
    </location>
</feature>
<gene>
    <name evidence="2" type="ORF">L227DRAFT_300745</name>
</gene>
<feature type="compositionally biased region" description="Polar residues" evidence="1">
    <location>
        <begin position="27"/>
        <end position="36"/>
    </location>
</feature>
<evidence type="ECO:0000313" key="3">
    <source>
        <dbReference type="Proteomes" id="UP000313359"/>
    </source>
</evidence>
<dbReference type="AlphaFoldDB" id="A0A5C2RXG4"/>